<feature type="transmembrane region" description="Helical" evidence="1">
    <location>
        <begin position="103"/>
        <end position="125"/>
    </location>
</feature>
<dbReference type="EMBL" id="CAJOBF010000751">
    <property type="protein sequence ID" value="CAF3864571.1"/>
    <property type="molecule type" value="Genomic_DNA"/>
</dbReference>
<evidence type="ECO:0000313" key="7">
    <source>
        <dbReference type="Proteomes" id="UP000663887"/>
    </source>
</evidence>
<dbReference type="EMBL" id="CAJNRG010008358">
    <property type="protein sequence ID" value="CAF2103567.1"/>
    <property type="molecule type" value="Genomic_DNA"/>
</dbReference>
<dbReference type="EMBL" id="CAJNRF010007327">
    <property type="protein sequence ID" value="CAF2090481.1"/>
    <property type="molecule type" value="Genomic_DNA"/>
</dbReference>
<evidence type="ECO:0000256" key="1">
    <source>
        <dbReference type="SAM" id="Phobius"/>
    </source>
</evidence>
<evidence type="ECO:0000313" key="4">
    <source>
        <dbReference type="EMBL" id="CAF3864571.1"/>
    </source>
</evidence>
<dbReference type="Proteomes" id="UP000663866">
    <property type="component" value="Unassembled WGS sequence"/>
</dbReference>
<reference evidence="3" key="1">
    <citation type="submission" date="2021-02" db="EMBL/GenBank/DDBJ databases">
        <authorList>
            <person name="Nowell W R."/>
        </authorList>
    </citation>
    <scope>NUCLEOTIDE SEQUENCE</scope>
</reference>
<evidence type="ECO:0000313" key="6">
    <source>
        <dbReference type="Proteomes" id="UP000663866"/>
    </source>
</evidence>
<sequence length="130" mass="14607">MKQEWIYSSNSMLTVNTAVELKIRLNCTMKWRCVGVGVFSVTTPTPSPIALGTPVGVNQDGSIKRLDYKLSGLMAYLLTFIVYYLICYHYHMIPSTFLADNLTLLLVESNILSFIIAIGVSILAYQQNNY</sequence>
<evidence type="ECO:0000313" key="2">
    <source>
        <dbReference type="EMBL" id="CAF2090481.1"/>
    </source>
</evidence>
<dbReference type="Proteomes" id="UP000663842">
    <property type="component" value="Unassembled WGS sequence"/>
</dbReference>
<proteinExistence type="predicted"/>
<gene>
    <name evidence="5" type="ORF">OVN521_LOCUS22960</name>
    <name evidence="4" type="ORF">UXM345_LOCUS8571</name>
    <name evidence="2" type="ORF">WKI299_LOCUS18043</name>
    <name evidence="3" type="ORF">XDN619_LOCUS19165</name>
</gene>
<keyword evidence="1" id="KW-0812">Transmembrane</keyword>
<dbReference type="AlphaFoldDB" id="A0A816U1L4"/>
<protein>
    <submittedName>
        <fullName evidence="3">Uncharacterized protein</fullName>
    </submittedName>
</protein>
<comment type="caution">
    <text evidence="3">The sequence shown here is derived from an EMBL/GenBank/DDBJ whole genome shotgun (WGS) entry which is preliminary data.</text>
</comment>
<keyword evidence="6" id="KW-1185">Reference proteome</keyword>
<evidence type="ECO:0000313" key="3">
    <source>
        <dbReference type="EMBL" id="CAF2103567.1"/>
    </source>
</evidence>
<dbReference type="Proteomes" id="UP000663856">
    <property type="component" value="Unassembled WGS sequence"/>
</dbReference>
<organism evidence="3 7">
    <name type="scientific">Rotaria magnacalcarata</name>
    <dbReference type="NCBI Taxonomy" id="392030"/>
    <lineage>
        <taxon>Eukaryota</taxon>
        <taxon>Metazoa</taxon>
        <taxon>Spiralia</taxon>
        <taxon>Gnathifera</taxon>
        <taxon>Rotifera</taxon>
        <taxon>Eurotatoria</taxon>
        <taxon>Bdelloidea</taxon>
        <taxon>Philodinida</taxon>
        <taxon>Philodinidae</taxon>
        <taxon>Rotaria</taxon>
    </lineage>
</organism>
<name>A0A816U1L4_9BILA</name>
<evidence type="ECO:0000313" key="5">
    <source>
        <dbReference type="EMBL" id="CAF4138998.1"/>
    </source>
</evidence>
<dbReference type="EMBL" id="CAJOBG010005090">
    <property type="protein sequence ID" value="CAF4138998.1"/>
    <property type="molecule type" value="Genomic_DNA"/>
</dbReference>
<accession>A0A816U1L4</accession>
<dbReference type="Proteomes" id="UP000663887">
    <property type="component" value="Unassembled WGS sequence"/>
</dbReference>
<keyword evidence="1" id="KW-0472">Membrane</keyword>
<keyword evidence="1" id="KW-1133">Transmembrane helix</keyword>
<feature type="transmembrane region" description="Helical" evidence="1">
    <location>
        <begin position="73"/>
        <end position="91"/>
    </location>
</feature>